<evidence type="ECO:0000256" key="3">
    <source>
        <dbReference type="ARBA" id="ARBA00022516"/>
    </source>
</evidence>
<feature type="transmembrane region" description="Helical" evidence="13">
    <location>
        <begin position="220"/>
        <end position="244"/>
    </location>
</feature>
<evidence type="ECO:0000313" key="16">
    <source>
        <dbReference type="Proteomes" id="UP000327044"/>
    </source>
</evidence>
<dbReference type="InParanoid" id="A0A5N4AXE5"/>
<dbReference type="GO" id="GO:0005506">
    <property type="term" value="F:iron ion binding"/>
    <property type="evidence" value="ECO:0007669"/>
    <property type="project" value="TreeGrafter"/>
</dbReference>
<organism evidence="15 16">
    <name type="scientific">Photinus pyralis</name>
    <name type="common">Common eastern firefly</name>
    <name type="synonym">Lampyris pyralis</name>
    <dbReference type="NCBI Taxonomy" id="7054"/>
    <lineage>
        <taxon>Eukaryota</taxon>
        <taxon>Metazoa</taxon>
        <taxon>Ecdysozoa</taxon>
        <taxon>Arthropoda</taxon>
        <taxon>Hexapoda</taxon>
        <taxon>Insecta</taxon>
        <taxon>Pterygota</taxon>
        <taxon>Neoptera</taxon>
        <taxon>Endopterygota</taxon>
        <taxon>Coleoptera</taxon>
        <taxon>Polyphaga</taxon>
        <taxon>Elateriformia</taxon>
        <taxon>Elateroidea</taxon>
        <taxon>Lampyridae</taxon>
        <taxon>Lampyrinae</taxon>
        <taxon>Photinus</taxon>
    </lineage>
</organism>
<evidence type="ECO:0000313" key="15">
    <source>
        <dbReference type="EMBL" id="KAB0801987.1"/>
    </source>
</evidence>
<dbReference type="Proteomes" id="UP000327044">
    <property type="component" value="Unassembled WGS sequence"/>
</dbReference>
<evidence type="ECO:0000256" key="8">
    <source>
        <dbReference type="ARBA" id="ARBA00023004"/>
    </source>
</evidence>
<dbReference type="InterPro" id="IPR005804">
    <property type="entry name" value="FA_desaturase_dom"/>
</dbReference>
<keyword evidence="5" id="KW-0276">Fatty acid metabolism</keyword>
<evidence type="ECO:0000256" key="12">
    <source>
        <dbReference type="RuleBase" id="RU000581"/>
    </source>
</evidence>
<feature type="transmembrane region" description="Helical" evidence="13">
    <location>
        <begin position="76"/>
        <end position="96"/>
    </location>
</feature>
<gene>
    <name evidence="15" type="ORF">PPYR_04173</name>
</gene>
<evidence type="ECO:0000256" key="10">
    <source>
        <dbReference type="ARBA" id="ARBA00023136"/>
    </source>
</evidence>
<keyword evidence="8" id="KW-0408">Iron</keyword>
<accession>A0A5N4AXE5</accession>
<comment type="subcellular location">
    <subcellularLocation>
        <location evidence="1">Membrane</location>
        <topology evidence="1">Multi-pass membrane protein</topology>
    </subcellularLocation>
</comment>
<keyword evidence="10 13" id="KW-0472">Membrane</keyword>
<evidence type="ECO:0000256" key="1">
    <source>
        <dbReference type="ARBA" id="ARBA00004141"/>
    </source>
</evidence>
<keyword evidence="3 12" id="KW-0444">Lipid biosynthesis</keyword>
<evidence type="ECO:0000256" key="2">
    <source>
        <dbReference type="ARBA" id="ARBA00009295"/>
    </source>
</evidence>
<feature type="transmembrane region" description="Helical" evidence="13">
    <location>
        <begin position="193"/>
        <end position="214"/>
    </location>
</feature>
<dbReference type="OrthoDB" id="10260134at2759"/>
<dbReference type="PANTHER" id="PTHR11351:SF61">
    <property type="entry name" value="RH14937P"/>
    <property type="match status" value="1"/>
</dbReference>
<comment type="similarity">
    <text evidence="2 12">Belongs to the fatty acid desaturase type 1 family.</text>
</comment>
<proteinExistence type="inferred from homology"/>
<evidence type="ECO:0000256" key="13">
    <source>
        <dbReference type="SAM" id="Phobius"/>
    </source>
</evidence>
<protein>
    <recommendedName>
        <fullName evidence="14">Fatty acid desaturase domain-containing protein</fullName>
    </recommendedName>
</protein>
<keyword evidence="11 12" id="KW-0275">Fatty acid biosynthesis</keyword>
<feature type="domain" description="Fatty acid desaturase" evidence="14">
    <location>
        <begin position="80"/>
        <end position="281"/>
    </location>
</feature>
<dbReference type="GO" id="GO:0005789">
    <property type="term" value="C:endoplasmic reticulum membrane"/>
    <property type="evidence" value="ECO:0007669"/>
    <property type="project" value="TreeGrafter"/>
</dbReference>
<keyword evidence="9" id="KW-0443">Lipid metabolism</keyword>
<dbReference type="GO" id="GO:0006636">
    <property type="term" value="P:unsaturated fatty acid biosynthetic process"/>
    <property type="evidence" value="ECO:0007669"/>
    <property type="project" value="TreeGrafter"/>
</dbReference>
<evidence type="ECO:0000256" key="11">
    <source>
        <dbReference type="ARBA" id="ARBA00023160"/>
    </source>
</evidence>
<feature type="transmembrane region" description="Helical" evidence="13">
    <location>
        <begin position="108"/>
        <end position="130"/>
    </location>
</feature>
<name>A0A5N4AXE5_PHOPY</name>
<dbReference type="EMBL" id="VVIM01000002">
    <property type="protein sequence ID" value="KAB0801987.1"/>
    <property type="molecule type" value="Genomic_DNA"/>
</dbReference>
<keyword evidence="4 12" id="KW-0812">Transmembrane</keyword>
<dbReference type="GO" id="GO:0004768">
    <property type="term" value="F:stearoyl-CoA 9-desaturase activity"/>
    <property type="evidence" value="ECO:0007669"/>
    <property type="project" value="TreeGrafter"/>
</dbReference>
<evidence type="ECO:0000256" key="5">
    <source>
        <dbReference type="ARBA" id="ARBA00022832"/>
    </source>
</evidence>
<sequence length="362" mass="41832">MTDDTDDLKEGVHSIKTTSSNGFLRAIPKQDQFNSKVPNEEFVPNIKWPDLIAQLFIHGGCIYGVVLMFSSAKLLTSLFVFVTIYTSGFGITAGVHRLWSHKAYKAKWPLRLILVFLFTITGQKHIYAWALDHRVHHKYSETTSDPHNAKRGFFFSHVGWLVLTPHPHVVKKRKIIDMSDLEADPIVMWQKRYYPILFLLLTVGLPVAIPVYFWEETIWNSFWICFNTRFCITLNIAFCVNSLAHMWGYKPYDKDINPVENMIVSIAALGEGWHNYHHVFPWDYKTGEFGSRLNLSTQFIDFFAKLGWAYDLKYASPEMISRRARKSGDGTHIETHLWGYGDEDIEIEDKKELENIVSGTST</sequence>
<evidence type="ECO:0000256" key="6">
    <source>
        <dbReference type="ARBA" id="ARBA00022989"/>
    </source>
</evidence>
<dbReference type="FunCoup" id="A0A5N4AXE5">
    <property type="interactions" value="108"/>
</dbReference>
<dbReference type="CDD" id="cd03505">
    <property type="entry name" value="Delta9-FADS-like"/>
    <property type="match status" value="1"/>
</dbReference>
<keyword evidence="16" id="KW-1185">Reference proteome</keyword>
<keyword evidence="7 12" id="KW-0560">Oxidoreductase</keyword>
<feature type="transmembrane region" description="Helical" evidence="13">
    <location>
        <begin position="51"/>
        <end position="69"/>
    </location>
</feature>
<dbReference type="AlphaFoldDB" id="A0A5N4AXE5"/>
<evidence type="ECO:0000256" key="4">
    <source>
        <dbReference type="ARBA" id="ARBA00022692"/>
    </source>
</evidence>
<evidence type="ECO:0000256" key="7">
    <source>
        <dbReference type="ARBA" id="ARBA00023002"/>
    </source>
</evidence>
<dbReference type="PRINTS" id="PR00075">
    <property type="entry name" value="FACDDSATRASE"/>
</dbReference>
<dbReference type="InterPro" id="IPR015876">
    <property type="entry name" value="Acyl-CoA_DS"/>
</dbReference>
<evidence type="ECO:0000259" key="14">
    <source>
        <dbReference type="Pfam" id="PF00487"/>
    </source>
</evidence>
<keyword evidence="6 13" id="KW-1133">Transmembrane helix</keyword>
<comment type="cofactor">
    <cofactor evidence="12">
        <name>Fe(2+)</name>
        <dbReference type="ChEBI" id="CHEBI:29033"/>
    </cofactor>
</comment>
<comment type="caution">
    <text evidence="15">The sequence shown here is derived from an EMBL/GenBank/DDBJ whole genome shotgun (WGS) entry which is preliminary data.</text>
</comment>
<evidence type="ECO:0000256" key="9">
    <source>
        <dbReference type="ARBA" id="ARBA00023098"/>
    </source>
</evidence>
<dbReference type="Pfam" id="PF00487">
    <property type="entry name" value="FA_desaturase"/>
    <property type="match status" value="1"/>
</dbReference>
<comment type="domain">
    <text evidence="12">The histidine box domains are involved in binding the catalytic metal ions.</text>
</comment>
<dbReference type="PANTHER" id="PTHR11351">
    <property type="entry name" value="ACYL-COA DESATURASE"/>
    <property type="match status" value="1"/>
</dbReference>
<reference evidence="15 16" key="1">
    <citation type="journal article" date="2018" name="Elife">
        <title>Firefly genomes illuminate parallel origins of bioluminescence in beetles.</title>
        <authorList>
            <person name="Fallon T.R."/>
            <person name="Lower S.E."/>
            <person name="Chang C.H."/>
            <person name="Bessho-Uehara M."/>
            <person name="Martin G.J."/>
            <person name="Bewick A.J."/>
            <person name="Behringer M."/>
            <person name="Debat H.J."/>
            <person name="Wong I."/>
            <person name="Day J.C."/>
            <person name="Suvorov A."/>
            <person name="Silva C.J."/>
            <person name="Stanger-Hall K.F."/>
            <person name="Hall D.W."/>
            <person name="Schmitz R.J."/>
            <person name="Nelson D.R."/>
            <person name="Lewis S.M."/>
            <person name="Shigenobu S."/>
            <person name="Bybee S.M."/>
            <person name="Larracuente A.M."/>
            <person name="Oba Y."/>
            <person name="Weng J.K."/>
        </authorList>
    </citation>
    <scope>NUCLEOTIDE SEQUENCE [LARGE SCALE GENOMIC DNA]</scope>
    <source>
        <strain evidence="15">1611_PpyrPB1</strain>
        <tissue evidence="15">Whole body</tissue>
    </source>
</reference>